<sequence length="78" mass="8451">MELKAPQDGIIKDLATTTVGAVVQPGSVVMTLVPKDELADVNIKNEDVGFTQIGQKVQIKLATYPFQRYGMLTGNSRT</sequence>
<keyword evidence="3" id="KW-1133">Transmembrane helix</keyword>
<dbReference type="PANTHER" id="PTHR30386:SF26">
    <property type="entry name" value="TRANSPORT PROTEIN COMB"/>
    <property type="match status" value="1"/>
</dbReference>
<reference evidence="5 6" key="1">
    <citation type="journal article" date="2019" name="Int. J. Syst. Evol. Microbiol.">
        <title>Undibacterium piscinae sp. nov., isolated from Korean shiner intestine.</title>
        <authorList>
            <person name="Lee S.Y."/>
            <person name="Kang W."/>
            <person name="Kim P.S."/>
            <person name="Kim H.S."/>
            <person name="Sung H."/>
            <person name="Shin N.R."/>
            <person name="Whon T.W."/>
            <person name="Yun J.H."/>
            <person name="Lee J.Y."/>
            <person name="Lee J.Y."/>
            <person name="Jung M.J."/>
            <person name="Jeong Y.S."/>
            <person name="Tak E.J."/>
            <person name="Han J.E."/>
            <person name="Hyun D.W."/>
            <person name="Kang M.S."/>
            <person name="Lee K.E."/>
            <person name="Lee B.H."/>
            <person name="Bae J.W."/>
        </authorList>
    </citation>
    <scope>NUCLEOTIDE SEQUENCE [LARGE SCALE GENOMIC DNA]</scope>
    <source>
        <strain evidence="5 6">S11R28</strain>
    </source>
</reference>
<dbReference type="PANTHER" id="PTHR30386">
    <property type="entry name" value="MEMBRANE FUSION SUBUNIT OF EMRAB-TOLC MULTIDRUG EFFLUX PUMP"/>
    <property type="match status" value="1"/>
</dbReference>
<dbReference type="GO" id="GO:0016020">
    <property type="term" value="C:membrane"/>
    <property type="evidence" value="ECO:0007669"/>
    <property type="project" value="UniProtKB-SubCell"/>
</dbReference>
<evidence type="ECO:0000256" key="4">
    <source>
        <dbReference type="ARBA" id="ARBA00023136"/>
    </source>
</evidence>
<dbReference type="EMBL" id="CP051152">
    <property type="protein sequence ID" value="QJQ05986.1"/>
    <property type="molecule type" value="Genomic_DNA"/>
</dbReference>
<evidence type="ECO:0000256" key="1">
    <source>
        <dbReference type="ARBA" id="ARBA00004167"/>
    </source>
</evidence>
<keyword evidence="4" id="KW-0472">Membrane</keyword>
<evidence type="ECO:0000256" key="3">
    <source>
        <dbReference type="ARBA" id="ARBA00022989"/>
    </source>
</evidence>
<keyword evidence="6" id="KW-1185">Reference proteome</keyword>
<dbReference type="Proteomes" id="UP000274350">
    <property type="component" value="Chromosome"/>
</dbReference>
<gene>
    <name evidence="5" type="ORF">EJG51_009125</name>
</gene>
<accession>A0A6M4A3U4</accession>
<keyword evidence="2" id="KW-0812">Transmembrane</keyword>
<proteinExistence type="predicted"/>
<organism evidence="5 6">
    <name type="scientific">Undibacterium piscinae</name>
    <dbReference type="NCBI Taxonomy" id="2495591"/>
    <lineage>
        <taxon>Bacteria</taxon>
        <taxon>Pseudomonadati</taxon>
        <taxon>Pseudomonadota</taxon>
        <taxon>Betaproteobacteria</taxon>
        <taxon>Burkholderiales</taxon>
        <taxon>Oxalobacteraceae</taxon>
        <taxon>Undibacterium</taxon>
    </lineage>
</organism>
<name>A0A6M4A3U4_9BURK</name>
<evidence type="ECO:0000256" key="2">
    <source>
        <dbReference type="ARBA" id="ARBA00022692"/>
    </source>
</evidence>
<dbReference type="AlphaFoldDB" id="A0A6M4A3U4"/>
<evidence type="ECO:0000313" key="5">
    <source>
        <dbReference type="EMBL" id="QJQ05986.1"/>
    </source>
</evidence>
<dbReference type="KEGG" id="upi:EJG51_009125"/>
<comment type="subcellular location">
    <subcellularLocation>
        <location evidence="1">Membrane</location>
        <topology evidence="1">Single-pass membrane protein</topology>
    </subcellularLocation>
</comment>
<evidence type="ECO:0000313" key="6">
    <source>
        <dbReference type="Proteomes" id="UP000274350"/>
    </source>
</evidence>
<protein>
    <submittedName>
        <fullName evidence="5">HlyD family efflux transporter periplasmic adaptor subunit</fullName>
    </submittedName>
</protein>
<dbReference type="InterPro" id="IPR050739">
    <property type="entry name" value="MFP"/>
</dbReference>